<evidence type="ECO:0000256" key="2">
    <source>
        <dbReference type="ARBA" id="ARBA00022614"/>
    </source>
</evidence>
<keyword evidence="6" id="KW-0067">ATP-binding</keyword>
<keyword evidence="5" id="KW-0611">Plant defense</keyword>
<evidence type="ECO:0000256" key="5">
    <source>
        <dbReference type="ARBA" id="ARBA00022821"/>
    </source>
</evidence>
<evidence type="ECO:0000256" key="1">
    <source>
        <dbReference type="ARBA" id="ARBA00008894"/>
    </source>
</evidence>
<keyword evidence="10" id="KW-1185">Reference proteome</keyword>
<dbReference type="Proteomes" id="UP001289374">
    <property type="component" value="Unassembled WGS sequence"/>
</dbReference>
<dbReference type="SUPFAM" id="SSF52540">
    <property type="entry name" value="P-loop containing nucleoside triphosphate hydrolases"/>
    <property type="match status" value="1"/>
</dbReference>
<dbReference type="PANTHER" id="PTHR19338:SF32">
    <property type="entry name" value="OS06G0287500 PROTEIN"/>
    <property type="match status" value="1"/>
</dbReference>
<dbReference type="InterPro" id="IPR041118">
    <property type="entry name" value="Rx_N"/>
</dbReference>
<accession>A0AAE1WS05</accession>
<evidence type="ECO:0000313" key="10">
    <source>
        <dbReference type="Proteomes" id="UP001289374"/>
    </source>
</evidence>
<comment type="similarity">
    <text evidence="1">Belongs to the disease resistance NB-LRR family.</text>
</comment>
<proteinExistence type="inferred from homology"/>
<dbReference type="Gene3D" id="3.40.50.300">
    <property type="entry name" value="P-loop containing nucleotide triphosphate hydrolases"/>
    <property type="match status" value="1"/>
</dbReference>
<evidence type="ECO:0000256" key="6">
    <source>
        <dbReference type="ARBA" id="ARBA00022840"/>
    </source>
</evidence>
<reference evidence="9" key="1">
    <citation type="submission" date="2020-06" db="EMBL/GenBank/DDBJ databases">
        <authorList>
            <person name="Li T."/>
            <person name="Hu X."/>
            <person name="Zhang T."/>
            <person name="Song X."/>
            <person name="Zhang H."/>
            <person name="Dai N."/>
            <person name="Sheng W."/>
            <person name="Hou X."/>
            <person name="Wei L."/>
        </authorList>
    </citation>
    <scope>NUCLEOTIDE SEQUENCE</scope>
    <source>
        <strain evidence="9">K16</strain>
        <tissue evidence="9">Leaf</tissue>
    </source>
</reference>
<dbReference type="PANTHER" id="PTHR19338">
    <property type="entry name" value="TRANSLOCASE OF INNER MITOCHONDRIAL MEMBRANE 13 HOMOLOG"/>
    <property type="match status" value="1"/>
</dbReference>
<evidence type="ECO:0000256" key="3">
    <source>
        <dbReference type="ARBA" id="ARBA00022737"/>
    </source>
</evidence>
<evidence type="ECO:0000313" key="9">
    <source>
        <dbReference type="EMBL" id="KAK4398499.1"/>
    </source>
</evidence>
<feature type="domain" description="NB-ARC" evidence="7">
    <location>
        <begin position="152"/>
        <end position="199"/>
    </location>
</feature>
<keyword evidence="2" id="KW-0433">Leucine-rich repeat</keyword>
<dbReference type="CDD" id="cd14798">
    <property type="entry name" value="RX-CC_like"/>
    <property type="match status" value="1"/>
</dbReference>
<dbReference type="EMBL" id="JACGWL010000007">
    <property type="protein sequence ID" value="KAK4398499.1"/>
    <property type="molecule type" value="Genomic_DNA"/>
</dbReference>
<dbReference type="Gene3D" id="1.20.5.4130">
    <property type="match status" value="1"/>
</dbReference>
<sequence>MAEIAVSFPVDQISAWISKEQQLLGSLRENAGSIRDEMGHTRAFLRVADQKQEVDPQLEEWIKQVWDIAYDAKDVMDKFMLWLAGRQRTDGVLGCIKQIYVSVKNLKARHQLASEMRAIRSRVESISKGQQRYKDIYGTSESAPARSTYTSGLKVISVVGTGGLGKTTLVRNVYDDAAVRLRFSTHVWVTLSRQRARARLVF</sequence>
<feature type="domain" description="Disease resistance N-terminal" evidence="8">
    <location>
        <begin position="5"/>
        <end position="89"/>
    </location>
</feature>
<dbReference type="Pfam" id="PF18052">
    <property type="entry name" value="Rx_N"/>
    <property type="match status" value="1"/>
</dbReference>
<gene>
    <name evidence="9" type="ORF">Sango_1325400</name>
</gene>
<protein>
    <submittedName>
        <fullName evidence="9">Disease resistance protein</fullName>
    </submittedName>
</protein>
<organism evidence="9 10">
    <name type="scientific">Sesamum angolense</name>
    <dbReference type="NCBI Taxonomy" id="2727404"/>
    <lineage>
        <taxon>Eukaryota</taxon>
        <taxon>Viridiplantae</taxon>
        <taxon>Streptophyta</taxon>
        <taxon>Embryophyta</taxon>
        <taxon>Tracheophyta</taxon>
        <taxon>Spermatophyta</taxon>
        <taxon>Magnoliopsida</taxon>
        <taxon>eudicotyledons</taxon>
        <taxon>Gunneridae</taxon>
        <taxon>Pentapetalae</taxon>
        <taxon>asterids</taxon>
        <taxon>lamiids</taxon>
        <taxon>Lamiales</taxon>
        <taxon>Pedaliaceae</taxon>
        <taxon>Sesamum</taxon>
    </lineage>
</organism>
<keyword evidence="3" id="KW-0677">Repeat</keyword>
<dbReference type="InterPro" id="IPR002182">
    <property type="entry name" value="NB-ARC"/>
</dbReference>
<comment type="caution">
    <text evidence="9">The sequence shown here is derived from an EMBL/GenBank/DDBJ whole genome shotgun (WGS) entry which is preliminary data.</text>
</comment>
<evidence type="ECO:0000259" key="8">
    <source>
        <dbReference type="Pfam" id="PF18052"/>
    </source>
</evidence>
<reference evidence="9" key="2">
    <citation type="journal article" date="2024" name="Plant">
        <title>Genomic evolution and insights into agronomic trait innovations of Sesamum species.</title>
        <authorList>
            <person name="Miao H."/>
            <person name="Wang L."/>
            <person name="Qu L."/>
            <person name="Liu H."/>
            <person name="Sun Y."/>
            <person name="Le M."/>
            <person name="Wang Q."/>
            <person name="Wei S."/>
            <person name="Zheng Y."/>
            <person name="Lin W."/>
            <person name="Duan Y."/>
            <person name="Cao H."/>
            <person name="Xiong S."/>
            <person name="Wang X."/>
            <person name="Wei L."/>
            <person name="Li C."/>
            <person name="Ma Q."/>
            <person name="Ju M."/>
            <person name="Zhao R."/>
            <person name="Li G."/>
            <person name="Mu C."/>
            <person name="Tian Q."/>
            <person name="Mei H."/>
            <person name="Zhang T."/>
            <person name="Gao T."/>
            <person name="Zhang H."/>
        </authorList>
    </citation>
    <scope>NUCLEOTIDE SEQUENCE</scope>
    <source>
        <strain evidence="9">K16</strain>
    </source>
</reference>
<dbReference type="AlphaFoldDB" id="A0AAE1WS05"/>
<dbReference type="GO" id="GO:0006952">
    <property type="term" value="P:defense response"/>
    <property type="evidence" value="ECO:0007669"/>
    <property type="project" value="UniProtKB-KW"/>
</dbReference>
<name>A0AAE1WS05_9LAMI</name>
<dbReference type="GO" id="GO:0005524">
    <property type="term" value="F:ATP binding"/>
    <property type="evidence" value="ECO:0007669"/>
    <property type="project" value="UniProtKB-KW"/>
</dbReference>
<evidence type="ECO:0000256" key="4">
    <source>
        <dbReference type="ARBA" id="ARBA00022741"/>
    </source>
</evidence>
<dbReference type="InterPro" id="IPR027417">
    <property type="entry name" value="P-loop_NTPase"/>
</dbReference>
<keyword evidence="4" id="KW-0547">Nucleotide-binding</keyword>
<evidence type="ECO:0000259" key="7">
    <source>
        <dbReference type="Pfam" id="PF00931"/>
    </source>
</evidence>
<dbReference type="InterPro" id="IPR038005">
    <property type="entry name" value="RX-like_CC"/>
</dbReference>
<dbReference type="Pfam" id="PF00931">
    <property type="entry name" value="NB-ARC"/>
    <property type="match status" value="1"/>
</dbReference>
<dbReference type="GO" id="GO:0043531">
    <property type="term" value="F:ADP binding"/>
    <property type="evidence" value="ECO:0007669"/>
    <property type="project" value="InterPro"/>
</dbReference>